<dbReference type="GeneID" id="87961251"/>
<organism evidence="2 3">
    <name type="scientific">Podospora pseudoanserina</name>
    <dbReference type="NCBI Taxonomy" id="2609844"/>
    <lineage>
        <taxon>Eukaryota</taxon>
        <taxon>Fungi</taxon>
        <taxon>Dikarya</taxon>
        <taxon>Ascomycota</taxon>
        <taxon>Pezizomycotina</taxon>
        <taxon>Sordariomycetes</taxon>
        <taxon>Sordariomycetidae</taxon>
        <taxon>Sordariales</taxon>
        <taxon>Podosporaceae</taxon>
        <taxon>Podospora</taxon>
    </lineage>
</organism>
<feature type="compositionally biased region" description="Basic residues" evidence="1">
    <location>
        <begin position="53"/>
        <end position="65"/>
    </location>
</feature>
<reference evidence="2 3" key="1">
    <citation type="journal article" date="2023" name="bioRxiv">
        <title>High-quality genome assemblies of four members of thePodospora anserinaspecies complex.</title>
        <authorList>
            <person name="Ament-Velasquez S.L."/>
            <person name="Vogan A.A."/>
            <person name="Wallerman O."/>
            <person name="Hartmann F."/>
            <person name="Gautier V."/>
            <person name="Silar P."/>
            <person name="Giraud T."/>
            <person name="Johannesson H."/>
        </authorList>
    </citation>
    <scope>NUCLEOTIDE SEQUENCE [LARGE SCALE GENOMIC DNA]</scope>
    <source>
        <strain evidence="2 3">CBS 124.78</strain>
    </source>
</reference>
<dbReference type="RefSeq" id="XP_062800710.1">
    <property type="nucleotide sequence ID" value="XM_062940618.1"/>
</dbReference>
<accession>A0ABR0IA33</accession>
<proteinExistence type="predicted"/>
<sequence>MLRAHPSASSPSNTTSPSLIARKFLGPRLLDPQEERHQRGQRQRSQHQESQPPRKRGRPRTRKTSPRVSGPPRQIQPKIYLENSSGSLGSPILGAHLLPAEQSVSALEPSRHLEVKETLYCRESQPRASDYLVTGGSLSDRPLLLTIPLFPGEDHYDIMVTGDEGSSGWRRRHVSLGMRPIVDRECSAGAKFVYNDPDLGLRVVYKAFYSKSEIHNWISQAHVRALGCDFFLLPHPFRALNRWPTSPGDRVIKPIGSVNLMVQQRTAPFEWIAVPFYVLQEPLQGYRSNDIIIGEKTTKRLLGEHFSFDIYNKDPGEFEEMMDEAELQYLCQRLHFEPGPQLSLQGGMVTETEFQEPMEHLNPDPDPELYQQGVVEMEAELHERLQHPSPDRGPLPQQEWMMNNTGNYRHQPWDNNLSSELGLQVSDQTSMFSEVGAWAEAGYEEHGDPSFDFTEEDQLSEMQTGMFA</sequence>
<comment type="caution">
    <text evidence="2">The sequence shown here is derived from an EMBL/GenBank/DDBJ whole genome shotgun (WGS) entry which is preliminary data.</text>
</comment>
<feature type="region of interest" description="Disordered" evidence="1">
    <location>
        <begin position="1"/>
        <end position="78"/>
    </location>
</feature>
<feature type="compositionally biased region" description="Low complexity" evidence="1">
    <location>
        <begin position="1"/>
        <end position="18"/>
    </location>
</feature>
<gene>
    <name evidence="2" type="ORF">QC764_0068730</name>
</gene>
<dbReference type="EMBL" id="JAFFHC010000004">
    <property type="protein sequence ID" value="KAK4677240.1"/>
    <property type="molecule type" value="Genomic_DNA"/>
</dbReference>
<evidence type="ECO:0000256" key="1">
    <source>
        <dbReference type="SAM" id="MobiDB-lite"/>
    </source>
</evidence>
<protein>
    <submittedName>
        <fullName evidence="2">Uncharacterized protein</fullName>
    </submittedName>
</protein>
<evidence type="ECO:0000313" key="2">
    <source>
        <dbReference type="EMBL" id="KAK4677240.1"/>
    </source>
</evidence>
<name>A0ABR0IA33_9PEZI</name>
<evidence type="ECO:0000313" key="3">
    <source>
        <dbReference type="Proteomes" id="UP001323617"/>
    </source>
</evidence>
<dbReference type="Proteomes" id="UP001323617">
    <property type="component" value="Unassembled WGS sequence"/>
</dbReference>
<keyword evidence="3" id="KW-1185">Reference proteome</keyword>